<evidence type="ECO:0000256" key="1">
    <source>
        <dbReference type="ARBA" id="ARBA00023054"/>
    </source>
</evidence>
<dbReference type="EMBL" id="HG994581">
    <property type="protein sequence ID" value="CAF2877365.1"/>
    <property type="molecule type" value="Genomic_DNA"/>
</dbReference>
<proteinExistence type="inferred from homology"/>
<dbReference type="OrthoDB" id="5560525at2759"/>
<name>A0A7R8CNP0_LEPSM</name>
<dbReference type="Pfam" id="PF06428">
    <property type="entry name" value="Sec2p"/>
    <property type="match status" value="1"/>
</dbReference>
<dbReference type="CDD" id="cd21044">
    <property type="entry name" value="Rab11BD_RAB3IP_like"/>
    <property type="match status" value="1"/>
</dbReference>
<accession>A0A7R8CNP0</accession>
<dbReference type="Gene3D" id="1.20.5.4880">
    <property type="match status" value="1"/>
</dbReference>
<feature type="compositionally biased region" description="Polar residues" evidence="4">
    <location>
        <begin position="40"/>
        <end position="64"/>
    </location>
</feature>
<dbReference type="PANTHER" id="PTHR14430">
    <property type="entry name" value="RABIN3-RELATED"/>
    <property type="match status" value="1"/>
</dbReference>
<dbReference type="Proteomes" id="UP000675881">
    <property type="component" value="Chromosome 2"/>
</dbReference>
<evidence type="ECO:0000256" key="2">
    <source>
        <dbReference type="ARBA" id="ARBA00025794"/>
    </source>
</evidence>
<feature type="region of interest" description="Disordered" evidence="4">
    <location>
        <begin position="1"/>
        <end position="66"/>
    </location>
</feature>
<dbReference type="GO" id="GO:0005085">
    <property type="term" value="F:guanyl-nucleotide exchange factor activity"/>
    <property type="evidence" value="ECO:0007669"/>
    <property type="project" value="InterPro"/>
</dbReference>
<dbReference type="InterPro" id="IPR009449">
    <property type="entry name" value="Sec2_N"/>
</dbReference>
<evidence type="ECO:0000256" key="3">
    <source>
        <dbReference type="SAM" id="Coils"/>
    </source>
</evidence>
<dbReference type="PANTHER" id="PTHR14430:SF0">
    <property type="entry name" value="SEC2P DOMAIN-CONTAINING PROTEIN"/>
    <property type="match status" value="1"/>
</dbReference>
<evidence type="ECO:0000313" key="6">
    <source>
        <dbReference type="EMBL" id="CAF2877365.1"/>
    </source>
</evidence>
<keyword evidence="7" id="KW-1185">Reference proteome</keyword>
<feature type="domain" description="GDP/GTP exchange factor Sec2 N-terminal" evidence="5">
    <location>
        <begin position="68"/>
        <end position="149"/>
    </location>
</feature>
<protein>
    <submittedName>
        <fullName evidence="6">RAB3IP</fullName>
    </submittedName>
</protein>
<dbReference type="InterPro" id="IPR040351">
    <property type="entry name" value="RAB3IL/RAB3IP/Sec2"/>
</dbReference>
<comment type="similarity">
    <text evidence="2">Belongs to the SEC2 family.</text>
</comment>
<feature type="coiled-coil region" evidence="3">
    <location>
        <begin position="70"/>
        <end position="111"/>
    </location>
</feature>
<organism evidence="6 7">
    <name type="scientific">Lepeophtheirus salmonis</name>
    <name type="common">Salmon louse</name>
    <name type="synonym">Caligus salmonis</name>
    <dbReference type="NCBI Taxonomy" id="72036"/>
    <lineage>
        <taxon>Eukaryota</taxon>
        <taxon>Metazoa</taxon>
        <taxon>Ecdysozoa</taxon>
        <taxon>Arthropoda</taxon>
        <taxon>Crustacea</taxon>
        <taxon>Multicrustacea</taxon>
        <taxon>Hexanauplia</taxon>
        <taxon>Copepoda</taxon>
        <taxon>Siphonostomatoida</taxon>
        <taxon>Caligidae</taxon>
        <taxon>Lepeophtheirus</taxon>
    </lineage>
</organism>
<dbReference type="GO" id="GO:0070319">
    <property type="term" value="C:Golgi to plasma membrane transport vesicle"/>
    <property type="evidence" value="ECO:0007669"/>
    <property type="project" value="TreeGrafter"/>
</dbReference>
<sequence>MPDPKDSSQKLSPLSESKRHQQSNNTDTTENPGGAGVVLSINSLKSSKKMGNSSGPSETVVLTSNEEEPVSKLEIELSRAKIELQEKDEQIEKLAKVRDEIEAELRDLTASLFEEAHKMVREANIKQASAEKKVTETQMKMEGLTTEVQALKVMVLTSTPSAPNKHLHPQIDPKKNKTNCSVSSINGASFHLRNDSTTSSERDDSIHSLDIPFGAEQTFIIDPKLYLEYSLWKKDPSLDRSIHEFLERIYKEDFELACQFENKTLQKSLFRGIEENTLSIHPISKDQIETKECDLLKVKLPCQYRVRIENEELSFDISSLARNRIISVCDCLNYLRYVTQGLVKSSNEDVFTEIMQHRKKILLARLGFKSQS</sequence>
<keyword evidence="1 3" id="KW-0175">Coiled coil</keyword>
<evidence type="ECO:0000313" key="7">
    <source>
        <dbReference type="Proteomes" id="UP000675881"/>
    </source>
</evidence>
<evidence type="ECO:0000256" key="4">
    <source>
        <dbReference type="SAM" id="MobiDB-lite"/>
    </source>
</evidence>
<dbReference type="GO" id="GO:0006887">
    <property type="term" value="P:exocytosis"/>
    <property type="evidence" value="ECO:0007669"/>
    <property type="project" value="TreeGrafter"/>
</dbReference>
<dbReference type="Pfam" id="PF25555">
    <property type="entry name" value="RAB3A-like_C"/>
    <property type="match status" value="1"/>
</dbReference>
<evidence type="ECO:0000259" key="5">
    <source>
        <dbReference type="Pfam" id="PF06428"/>
    </source>
</evidence>
<dbReference type="SUPFAM" id="SSF144284">
    <property type="entry name" value="Sec2 N-terminal region"/>
    <property type="match status" value="1"/>
</dbReference>
<feature type="compositionally biased region" description="Polar residues" evidence="4">
    <location>
        <begin position="22"/>
        <end position="31"/>
    </location>
</feature>
<reference evidence="6" key="1">
    <citation type="submission" date="2021-02" db="EMBL/GenBank/DDBJ databases">
        <authorList>
            <person name="Bekaert M."/>
        </authorList>
    </citation>
    <scope>NUCLEOTIDE SEQUENCE</scope>
    <source>
        <strain evidence="6">IoA-00</strain>
    </source>
</reference>
<gene>
    <name evidence="6" type="ORF">LSAA_6621</name>
</gene>
<dbReference type="AlphaFoldDB" id="A0A7R8CNP0"/>